<dbReference type="InterPro" id="IPR006189">
    <property type="entry name" value="CHASE_dom"/>
</dbReference>
<dbReference type="PROSITE" id="PS50887">
    <property type="entry name" value="GGDEF"/>
    <property type="match status" value="1"/>
</dbReference>
<dbReference type="Pfam" id="PF13426">
    <property type="entry name" value="PAS_9"/>
    <property type="match status" value="1"/>
</dbReference>
<dbReference type="Gene3D" id="3.30.70.270">
    <property type="match status" value="1"/>
</dbReference>
<evidence type="ECO:0000256" key="3">
    <source>
        <dbReference type="ARBA" id="ARBA00022692"/>
    </source>
</evidence>
<dbReference type="Pfam" id="PF00563">
    <property type="entry name" value="EAL"/>
    <property type="match status" value="1"/>
</dbReference>
<dbReference type="InterPro" id="IPR000160">
    <property type="entry name" value="GGDEF_dom"/>
</dbReference>
<dbReference type="InterPro" id="IPR000700">
    <property type="entry name" value="PAS-assoc_C"/>
</dbReference>
<dbReference type="PANTHER" id="PTHR44757">
    <property type="entry name" value="DIGUANYLATE CYCLASE DGCP"/>
    <property type="match status" value="1"/>
</dbReference>
<keyword evidence="3 6" id="KW-0812">Transmembrane</keyword>
<keyword evidence="4 6" id="KW-1133">Transmembrane helix</keyword>
<dbReference type="Gene3D" id="3.30.450.350">
    <property type="entry name" value="CHASE domain"/>
    <property type="match status" value="1"/>
</dbReference>
<dbReference type="RefSeq" id="WP_229730775.1">
    <property type="nucleotide sequence ID" value="NZ_BMCL01000001.1"/>
</dbReference>
<evidence type="ECO:0000313" key="13">
    <source>
        <dbReference type="Proteomes" id="UP000190341"/>
    </source>
</evidence>
<dbReference type="Gene3D" id="3.30.450.20">
    <property type="entry name" value="PAS domain"/>
    <property type="match status" value="1"/>
</dbReference>
<dbReference type="CDD" id="cd00130">
    <property type="entry name" value="PAS"/>
    <property type="match status" value="1"/>
</dbReference>
<evidence type="ECO:0000259" key="8">
    <source>
        <dbReference type="PROSITE" id="PS50113"/>
    </source>
</evidence>
<feature type="domain" description="PAS" evidence="7">
    <location>
        <begin position="339"/>
        <end position="375"/>
    </location>
</feature>
<dbReference type="GO" id="GO:0003824">
    <property type="term" value="F:catalytic activity"/>
    <property type="evidence" value="ECO:0007669"/>
    <property type="project" value="UniProtKB-ARBA"/>
</dbReference>
<dbReference type="NCBIfam" id="TIGR00254">
    <property type="entry name" value="GGDEF"/>
    <property type="match status" value="1"/>
</dbReference>
<reference evidence="12 13" key="1">
    <citation type="submission" date="2017-02" db="EMBL/GenBank/DDBJ databases">
        <authorList>
            <person name="Peterson S.W."/>
        </authorList>
    </citation>
    <scope>NUCLEOTIDE SEQUENCE [LARGE SCALE GENOMIC DNA]</scope>
    <source>
        <strain evidence="12 13">P15</strain>
    </source>
</reference>
<dbReference type="GO" id="GO:0016020">
    <property type="term" value="C:membrane"/>
    <property type="evidence" value="ECO:0007669"/>
    <property type="project" value="UniProtKB-SubCell"/>
</dbReference>
<dbReference type="InterPro" id="IPR000014">
    <property type="entry name" value="PAS"/>
</dbReference>
<proteinExistence type="predicted"/>
<evidence type="ECO:0000313" key="12">
    <source>
        <dbReference type="EMBL" id="SKC77610.1"/>
    </source>
</evidence>
<protein>
    <submittedName>
        <fullName evidence="12">PAS domain S-box-containing protein/diguanylate cyclase (GGDEF) domain-containing protein</fullName>
    </submittedName>
</protein>
<feature type="domain" description="CHASE" evidence="9">
    <location>
        <begin position="137"/>
        <end position="233"/>
    </location>
</feature>
<feature type="domain" description="GGDEF" evidence="11">
    <location>
        <begin position="490"/>
        <end position="623"/>
    </location>
</feature>
<dbReference type="SUPFAM" id="SSF55073">
    <property type="entry name" value="Nucleotide cyclase"/>
    <property type="match status" value="1"/>
</dbReference>
<dbReference type="InterPro" id="IPR035965">
    <property type="entry name" value="PAS-like_dom_sf"/>
</dbReference>
<dbReference type="InterPro" id="IPR029787">
    <property type="entry name" value="Nucleotide_cyclase"/>
</dbReference>
<dbReference type="PROSITE" id="PS50112">
    <property type="entry name" value="PAS"/>
    <property type="match status" value="1"/>
</dbReference>
<dbReference type="InterPro" id="IPR001633">
    <property type="entry name" value="EAL_dom"/>
</dbReference>
<dbReference type="AlphaFoldDB" id="A0A1T5LNR1"/>
<evidence type="ECO:0000259" key="7">
    <source>
        <dbReference type="PROSITE" id="PS50112"/>
    </source>
</evidence>
<evidence type="ECO:0000259" key="11">
    <source>
        <dbReference type="PROSITE" id="PS50887"/>
    </source>
</evidence>
<dbReference type="SMART" id="SM00052">
    <property type="entry name" value="EAL"/>
    <property type="match status" value="1"/>
</dbReference>
<dbReference type="CDD" id="cd01949">
    <property type="entry name" value="GGDEF"/>
    <property type="match status" value="1"/>
</dbReference>
<dbReference type="SUPFAM" id="SSF55785">
    <property type="entry name" value="PYP-like sensor domain (PAS domain)"/>
    <property type="match status" value="1"/>
</dbReference>
<organism evidence="12 13">
    <name type="scientific">Pseudoxanthomonas indica</name>
    <dbReference type="NCBI Taxonomy" id="428993"/>
    <lineage>
        <taxon>Bacteria</taxon>
        <taxon>Pseudomonadati</taxon>
        <taxon>Pseudomonadota</taxon>
        <taxon>Gammaproteobacteria</taxon>
        <taxon>Lysobacterales</taxon>
        <taxon>Lysobacteraceae</taxon>
        <taxon>Pseudoxanthomonas</taxon>
    </lineage>
</organism>
<evidence type="ECO:0000256" key="4">
    <source>
        <dbReference type="ARBA" id="ARBA00022989"/>
    </source>
</evidence>
<dbReference type="Gene3D" id="3.20.20.450">
    <property type="entry name" value="EAL domain"/>
    <property type="match status" value="1"/>
</dbReference>
<accession>A0A1T5LNR1</accession>
<dbReference type="InterPro" id="IPR043128">
    <property type="entry name" value="Rev_trsase/Diguanyl_cyclase"/>
</dbReference>
<dbReference type="InterPro" id="IPR052155">
    <property type="entry name" value="Biofilm_reg_signaling"/>
</dbReference>
<evidence type="ECO:0000259" key="10">
    <source>
        <dbReference type="PROSITE" id="PS50883"/>
    </source>
</evidence>
<dbReference type="FunFam" id="3.30.70.270:FF:000001">
    <property type="entry name" value="Diguanylate cyclase domain protein"/>
    <property type="match status" value="1"/>
</dbReference>
<dbReference type="SUPFAM" id="SSF141868">
    <property type="entry name" value="EAL domain-like"/>
    <property type="match status" value="1"/>
</dbReference>
<dbReference type="PANTHER" id="PTHR44757:SF4">
    <property type="entry name" value="DIGUANYLATE CYCLASE DGCE-RELATED"/>
    <property type="match status" value="1"/>
</dbReference>
<dbReference type="PROSITE" id="PS50883">
    <property type="entry name" value="EAL"/>
    <property type="match status" value="1"/>
</dbReference>
<dbReference type="PROSITE" id="PS50113">
    <property type="entry name" value="PAC"/>
    <property type="match status" value="1"/>
</dbReference>
<dbReference type="EMBL" id="FUZV01000002">
    <property type="protein sequence ID" value="SKC77610.1"/>
    <property type="molecule type" value="Genomic_DNA"/>
</dbReference>
<evidence type="ECO:0000256" key="2">
    <source>
        <dbReference type="ARBA" id="ARBA00004370"/>
    </source>
</evidence>
<name>A0A1T5LNR1_9GAMM</name>
<keyword evidence="5 6" id="KW-0472">Membrane</keyword>
<feature type="domain" description="PAC" evidence="8">
    <location>
        <begin position="408"/>
        <end position="458"/>
    </location>
</feature>
<evidence type="ECO:0000256" key="1">
    <source>
        <dbReference type="ARBA" id="ARBA00001946"/>
    </source>
</evidence>
<gene>
    <name evidence="12" type="ORF">SAMN06296058_2828</name>
</gene>
<evidence type="ECO:0000256" key="5">
    <source>
        <dbReference type="ARBA" id="ARBA00023136"/>
    </source>
</evidence>
<dbReference type="InterPro" id="IPR035919">
    <property type="entry name" value="EAL_sf"/>
</dbReference>
<dbReference type="STRING" id="428993.SAMN06296058_2828"/>
<evidence type="ECO:0000259" key="9">
    <source>
        <dbReference type="PROSITE" id="PS50839"/>
    </source>
</evidence>
<comment type="subcellular location">
    <subcellularLocation>
        <location evidence="2">Membrane</location>
    </subcellularLocation>
</comment>
<dbReference type="NCBIfam" id="TIGR00229">
    <property type="entry name" value="sensory_box"/>
    <property type="match status" value="1"/>
</dbReference>
<dbReference type="Pfam" id="PF03924">
    <property type="entry name" value="CHASE"/>
    <property type="match status" value="1"/>
</dbReference>
<evidence type="ECO:0000256" key="6">
    <source>
        <dbReference type="SAM" id="Phobius"/>
    </source>
</evidence>
<feature type="domain" description="EAL" evidence="10">
    <location>
        <begin position="633"/>
        <end position="887"/>
    </location>
</feature>
<dbReference type="SMART" id="SM01079">
    <property type="entry name" value="CHASE"/>
    <property type="match status" value="1"/>
</dbReference>
<sequence>MISRQFPQIPCLRMDEGRRLLGFPPVAWAAVVLLTGLAFTAWLAQREWRELQANSEAQRRALAHAAVLQLRQPLETVASELRAMQTVFLANDRMDQERFNQVTENLQRQRIGPARVATAFASRAADEHGRAHYRYEYITPMQGNEVLLGLDIASQRDNLQALESARDSNAATLSAPFVLRQGLPRHRDPLGITIRLPVYSDGVQPASLLERREREMGALAVSLRLAPLIRDALRGEVLDAFRVSVRDMGRADEAPFFDSLAAVAPDAQSYRQELDFGGRRWELHLMSRPMVQDKARLEVILSAGITISVLMALLLWSLATMRRRALDLGHEMSARFRESEARFRTLNELLPALVLLSDGEGRILYANQAARLRLGDVVSAGVPLTALFADAELRERVRQPVNSGDYWVNVEAQMIGLGGLEFWANASIARVELEDEVRLLMVATDISEQRELTERLSYQASHDALTELFNRREFERRIEQALSERRRGGRPCALLYIDLDQFKLINDISGHTAGDQLLAQLALAMRLQLRGDDTLARLGGDEFGLLAFDLDMAGARALAERLRTCIESQMFVWQERTYTVSASIGVVVVEHGDPTLKDLMAWADTACYVAKENGRNRVHLYSEDDEATRRYGEMEWANRLRWAMEENRLLLDYQEIVPLDGRNEEGARIELLLRLRDEDGRIVLPGAFLPAAERYGLMPMVDRWVIRTALAHLSDVHAEGRGLQQCAINLSGASIEDEGLADYILALIGEHGIEPSRLCFEITETVAVRNLLKVVGIVERLRAVGCRIALDDFGAGMSSFGYLKSLPVDVIKIDGSFIRDLEVDAMSRTIVSAIAQIGHQRGLSVVAEWVGSMSVVQALRELGVDYGQGMALHRPERVAFQRPRQAA</sequence>
<dbReference type="PROSITE" id="PS50839">
    <property type="entry name" value="CHASE"/>
    <property type="match status" value="1"/>
</dbReference>
<dbReference type="CDD" id="cd01948">
    <property type="entry name" value="EAL"/>
    <property type="match status" value="1"/>
</dbReference>
<dbReference type="SMART" id="SM00267">
    <property type="entry name" value="GGDEF"/>
    <property type="match status" value="1"/>
</dbReference>
<feature type="transmembrane region" description="Helical" evidence="6">
    <location>
        <begin position="26"/>
        <end position="44"/>
    </location>
</feature>
<dbReference type="Pfam" id="PF00990">
    <property type="entry name" value="GGDEF"/>
    <property type="match status" value="1"/>
</dbReference>
<feature type="transmembrane region" description="Helical" evidence="6">
    <location>
        <begin position="297"/>
        <end position="319"/>
    </location>
</feature>
<dbReference type="Proteomes" id="UP000190341">
    <property type="component" value="Unassembled WGS sequence"/>
</dbReference>
<keyword evidence="13" id="KW-1185">Reference proteome</keyword>
<dbReference type="InterPro" id="IPR042240">
    <property type="entry name" value="CHASE_sf"/>
</dbReference>
<comment type="cofactor">
    <cofactor evidence="1">
        <name>Mg(2+)</name>
        <dbReference type="ChEBI" id="CHEBI:18420"/>
    </cofactor>
</comment>
<dbReference type="GO" id="GO:0007165">
    <property type="term" value="P:signal transduction"/>
    <property type="evidence" value="ECO:0007669"/>
    <property type="project" value="UniProtKB-ARBA"/>
</dbReference>